<accession>A0A1A9WCI4</accession>
<evidence type="ECO:0000256" key="1">
    <source>
        <dbReference type="ARBA" id="ARBA00022441"/>
    </source>
</evidence>
<dbReference type="PANTHER" id="PTHR45632:SF3">
    <property type="entry name" value="KELCH-LIKE PROTEIN 32"/>
    <property type="match status" value="1"/>
</dbReference>
<dbReference type="SUPFAM" id="SSF54695">
    <property type="entry name" value="POZ domain"/>
    <property type="match status" value="1"/>
</dbReference>
<dbReference type="PROSITE" id="PS50097">
    <property type="entry name" value="BTB"/>
    <property type="match status" value="1"/>
</dbReference>
<dbReference type="AlphaFoldDB" id="A0A1A9WCI4"/>
<keyword evidence="1" id="KW-0880">Kelch repeat</keyword>
<name>A0A1A9WCI4_9MUSC</name>
<dbReference type="PANTHER" id="PTHR45632">
    <property type="entry name" value="LD33804P"/>
    <property type="match status" value="1"/>
</dbReference>
<dbReference type="STRING" id="37001.A0A1A9WCI4"/>
<reference evidence="5" key="1">
    <citation type="submission" date="2014-03" db="EMBL/GenBank/DDBJ databases">
        <authorList>
            <person name="Aksoy S."/>
            <person name="Warren W."/>
            <person name="Wilson R.K."/>
        </authorList>
    </citation>
    <scope>NUCLEOTIDE SEQUENCE [LARGE SCALE GENOMIC DNA]</scope>
    <source>
        <strain evidence="5">IAEA</strain>
    </source>
</reference>
<proteinExistence type="predicted"/>
<reference evidence="4" key="2">
    <citation type="submission" date="2020-05" db="UniProtKB">
        <authorList>
            <consortium name="EnsemblMetazoa"/>
        </authorList>
    </citation>
    <scope>IDENTIFICATION</scope>
    <source>
        <strain evidence="4">IAEA</strain>
    </source>
</reference>
<feature type="domain" description="BTB" evidence="3">
    <location>
        <begin position="111"/>
        <end position="155"/>
    </location>
</feature>
<sequence length="155" mass="17238">MSLRDTENKIIFLKKQKTSLKREHSIDFEKQCFFLHQLRKSILNKAGGAASVLRSNPEQHCNKSAVISKLLTSTYSRNAPNFVLASHSEALLHSDAPTSCLTLPSLSICTAHRVVLAACSDYFCVMFTDAMREARQSEIKLNGVNARGIELLIEA</sequence>
<dbReference type="VEuPathDB" id="VectorBase:GBRI014501"/>
<evidence type="ECO:0000313" key="5">
    <source>
        <dbReference type="Proteomes" id="UP000091820"/>
    </source>
</evidence>
<dbReference type="Gene3D" id="3.30.710.10">
    <property type="entry name" value="Potassium Channel Kv1.1, Chain A"/>
    <property type="match status" value="1"/>
</dbReference>
<evidence type="ECO:0000313" key="4">
    <source>
        <dbReference type="EnsemblMetazoa" id="GBRI014501-PA"/>
    </source>
</evidence>
<organism evidence="4 5">
    <name type="scientific">Glossina brevipalpis</name>
    <dbReference type="NCBI Taxonomy" id="37001"/>
    <lineage>
        <taxon>Eukaryota</taxon>
        <taxon>Metazoa</taxon>
        <taxon>Ecdysozoa</taxon>
        <taxon>Arthropoda</taxon>
        <taxon>Hexapoda</taxon>
        <taxon>Insecta</taxon>
        <taxon>Pterygota</taxon>
        <taxon>Neoptera</taxon>
        <taxon>Endopterygota</taxon>
        <taxon>Diptera</taxon>
        <taxon>Brachycera</taxon>
        <taxon>Muscomorpha</taxon>
        <taxon>Hippoboscoidea</taxon>
        <taxon>Glossinidae</taxon>
        <taxon>Glossina</taxon>
    </lineage>
</organism>
<protein>
    <submittedName>
        <fullName evidence="4">BTB domain-containing protein</fullName>
    </submittedName>
</protein>
<evidence type="ECO:0000259" key="3">
    <source>
        <dbReference type="PROSITE" id="PS50097"/>
    </source>
</evidence>
<dbReference type="Pfam" id="PF00651">
    <property type="entry name" value="BTB"/>
    <property type="match status" value="1"/>
</dbReference>
<keyword evidence="2" id="KW-0677">Repeat</keyword>
<keyword evidence="5" id="KW-1185">Reference proteome</keyword>
<evidence type="ECO:0000256" key="2">
    <source>
        <dbReference type="ARBA" id="ARBA00022737"/>
    </source>
</evidence>
<dbReference type="Proteomes" id="UP000091820">
    <property type="component" value="Unassembled WGS sequence"/>
</dbReference>
<dbReference type="InterPro" id="IPR000210">
    <property type="entry name" value="BTB/POZ_dom"/>
</dbReference>
<dbReference type="InterPro" id="IPR011333">
    <property type="entry name" value="SKP1/BTB/POZ_sf"/>
</dbReference>
<dbReference type="EnsemblMetazoa" id="GBRI014501-RA">
    <property type="protein sequence ID" value="GBRI014501-PA"/>
    <property type="gene ID" value="GBRI014501"/>
</dbReference>